<dbReference type="InterPro" id="IPR036397">
    <property type="entry name" value="RNaseH_sf"/>
</dbReference>
<dbReference type="PANTHER" id="PTHR46387:SF2">
    <property type="entry name" value="RIBONUCLEASE HI"/>
    <property type="match status" value="1"/>
</dbReference>
<reference evidence="2 3" key="1">
    <citation type="submission" date="2014-02" db="EMBL/GenBank/DDBJ databases">
        <title>Draft genome sequence of Lysinibacillus odysseyi NBRC 100172.</title>
        <authorList>
            <person name="Zhang F."/>
            <person name="Wang G."/>
            <person name="Zhang L."/>
        </authorList>
    </citation>
    <scope>NUCLEOTIDE SEQUENCE [LARGE SCALE GENOMIC DNA]</scope>
    <source>
        <strain evidence="2 3">NBRC 100172</strain>
    </source>
</reference>
<keyword evidence="3" id="KW-1185">Reference proteome</keyword>
<protein>
    <recommendedName>
        <fullName evidence="1">RNase H type-1 domain-containing protein</fullName>
    </recommendedName>
</protein>
<dbReference type="GO" id="GO:0003676">
    <property type="term" value="F:nucleic acid binding"/>
    <property type="evidence" value="ECO:0007669"/>
    <property type="project" value="InterPro"/>
</dbReference>
<comment type="caution">
    <text evidence="2">The sequence shown here is derived from an EMBL/GenBank/DDBJ whole genome shotgun (WGS) entry which is preliminary data.</text>
</comment>
<organism evidence="2 3">
    <name type="scientific">Lysinibacillus odysseyi 34hs-1 = NBRC 100172</name>
    <dbReference type="NCBI Taxonomy" id="1220589"/>
    <lineage>
        <taxon>Bacteria</taxon>
        <taxon>Bacillati</taxon>
        <taxon>Bacillota</taxon>
        <taxon>Bacilli</taxon>
        <taxon>Bacillales</taxon>
        <taxon>Bacillaceae</taxon>
        <taxon>Lysinibacillus</taxon>
    </lineage>
</organism>
<dbReference type="Pfam" id="PF13456">
    <property type="entry name" value="RVT_3"/>
    <property type="match status" value="1"/>
</dbReference>
<proteinExistence type="predicted"/>
<dbReference type="GO" id="GO:0004523">
    <property type="term" value="F:RNA-DNA hybrid ribonuclease activity"/>
    <property type="evidence" value="ECO:0007669"/>
    <property type="project" value="InterPro"/>
</dbReference>
<evidence type="ECO:0000313" key="3">
    <source>
        <dbReference type="Proteomes" id="UP000030437"/>
    </source>
</evidence>
<dbReference type="Proteomes" id="UP000030437">
    <property type="component" value="Unassembled WGS sequence"/>
</dbReference>
<dbReference type="STRING" id="1220589.CD32_20075"/>
<name>A0A0A3IA82_9BACI</name>
<gene>
    <name evidence="2" type="ORF">CD32_20075</name>
</gene>
<evidence type="ECO:0000259" key="1">
    <source>
        <dbReference type="PROSITE" id="PS50879"/>
    </source>
</evidence>
<sequence length="219" mass="24759">MKLILEWTYKTPKGAVAVLRSEAMTPAQALMIAEDIEKTGRVQSLEIIDEYDSTWMIKELKKYLKEMETEPHHITIYFDGGFDIQTKASGLGVAIYYEKDGKSFRLRHNAYTAGLDSNNEAEYAALHLALVELDLMDVHHQTVRIIGDSQVVINQLNGEWPAYEKTLSDWADKIENKLQALGLKAEYELVPRKENTEADRLATQALQGTEISGVIEIQS</sequence>
<dbReference type="EMBL" id="JPVP01000060">
    <property type="protein sequence ID" value="KGR81649.1"/>
    <property type="molecule type" value="Genomic_DNA"/>
</dbReference>
<dbReference type="eggNOG" id="COG0328">
    <property type="taxonomic scope" value="Bacteria"/>
</dbReference>
<accession>A0A0A3IA82</accession>
<feature type="domain" description="RNase H type-1" evidence="1">
    <location>
        <begin position="70"/>
        <end position="207"/>
    </location>
</feature>
<dbReference type="CDD" id="cd09279">
    <property type="entry name" value="RNase_HI_like"/>
    <property type="match status" value="1"/>
</dbReference>
<dbReference type="InterPro" id="IPR002156">
    <property type="entry name" value="RNaseH_domain"/>
</dbReference>
<dbReference type="OrthoDB" id="2680098at2"/>
<dbReference type="AlphaFoldDB" id="A0A0A3IA82"/>
<dbReference type="NCBIfam" id="NF005822">
    <property type="entry name" value="PRK07708.1"/>
    <property type="match status" value="1"/>
</dbReference>
<dbReference type="RefSeq" id="WP_036158274.1">
    <property type="nucleotide sequence ID" value="NZ_AVCX01000001.1"/>
</dbReference>
<dbReference type="PANTHER" id="PTHR46387">
    <property type="entry name" value="POLYNUCLEOTIDYL TRANSFERASE, RIBONUCLEASE H-LIKE SUPERFAMILY PROTEIN"/>
    <property type="match status" value="1"/>
</dbReference>
<evidence type="ECO:0000313" key="2">
    <source>
        <dbReference type="EMBL" id="KGR81649.1"/>
    </source>
</evidence>
<dbReference type="PROSITE" id="PS50879">
    <property type="entry name" value="RNASE_H_1"/>
    <property type="match status" value="1"/>
</dbReference>
<dbReference type="Gene3D" id="3.30.420.10">
    <property type="entry name" value="Ribonuclease H-like superfamily/Ribonuclease H"/>
    <property type="match status" value="1"/>
</dbReference>
<dbReference type="SUPFAM" id="SSF53098">
    <property type="entry name" value="Ribonuclease H-like"/>
    <property type="match status" value="1"/>
</dbReference>
<dbReference type="InterPro" id="IPR012337">
    <property type="entry name" value="RNaseH-like_sf"/>
</dbReference>